<keyword evidence="2" id="KW-1133">Transmembrane helix</keyword>
<feature type="transmembrane region" description="Helical" evidence="2">
    <location>
        <begin position="142"/>
        <end position="160"/>
    </location>
</feature>
<gene>
    <name evidence="3" type="ORF">GCM10009810_37230</name>
</gene>
<feature type="transmembrane region" description="Helical" evidence="2">
    <location>
        <begin position="210"/>
        <end position="235"/>
    </location>
</feature>
<dbReference type="Proteomes" id="UP001501475">
    <property type="component" value="Unassembled WGS sequence"/>
</dbReference>
<reference evidence="4" key="1">
    <citation type="journal article" date="2019" name="Int. J. Syst. Evol. Microbiol.">
        <title>The Global Catalogue of Microorganisms (GCM) 10K type strain sequencing project: providing services to taxonomists for standard genome sequencing and annotation.</title>
        <authorList>
            <consortium name="The Broad Institute Genomics Platform"/>
            <consortium name="The Broad Institute Genome Sequencing Center for Infectious Disease"/>
            <person name="Wu L."/>
            <person name="Ma J."/>
        </authorList>
    </citation>
    <scope>NUCLEOTIDE SEQUENCE [LARGE SCALE GENOMIC DNA]</scope>
    <source>
        <strain evidence="4">JCM 15591</strain>
    </source>
</reference>
<keyword evidence="2" id="KW-0472">Membrane</keyword>
<dbReference type="InterPro" id="IPR025576">
    <property type="entry name" value="YwiC"/>
</dbReference>
<feature type="transmembrane region" description="Helical" evidence="2">
    <location>
        <begin position="119"/>
        <end position="135"/>
    </location>
</feature>
<keyword evidence="4" id="KW-1185">Reference proteome</keyword>
<proteinExistence type="predicted"/>
<feature type="transmembrane region" description="Helical" evidence="2">
    <location>
        <begin position="172"/>
        <end position="189"/>
    </location>
</feature>
<keyword evidence="2" id="KW-0812">Transmembrane</keyword>
<accession>A0ABP4XBR5</accession>
<sequence>MRGSRLPPAYADGVSTTAARPAAPPDKRRRGPGWVPNQHGAWAMLATPLLVGILAAGPRWVHLPLTALWFVGYFAFFAAGLWLKARRKPRYFPPVRAYGLAAIALGLITAALAPGLIRWAPLFVVPLGVGMVASARREDRALVSGLATTVGSALMTVVAYDAGGGTDGPRAWVLAGILEAYFGGTVVYVKTMIRERGSRPHYWLSVGWHLSATVAMAWVSWPLVAVFAALTARAAYFPRWAMTPKQVGLIEIGATIAVAALALVTT</sequence>
<organism evidence="3 4">
    <name type="scientific">Nostocoides vanveenii</name>
    <dbReference type="NCBI Taxonomy" id="330835"/>
    <lineage>
        <taxon>Bacteria</taxon>
        <taxon>Bacillati</taxon>
        <taxon>Actinomycetota</taxon>
        <taxon>Actinomycetes</taxon>
        <taxon>Micrococcales</taxon>
        <taxon>Intrasporangiaceae</taxon>
        <taxon>Nostocoides</taxon>
    </lineage>
</organism>
<evidence type="ECO:0000256" key="1">
    <source>
        <dbReference type="SAM" id="MobiDB-lite"/>
    </source>
</evidence>
<evidence type="ECO:0000313" key="3">
    <source>
        <dbReference type="EMBL" id="GAA1776629.1"/>
    </source>
</evidence>
<name>A0ABP4XBR5_9MICO</name>
<feature type="transmembrane region" description="Helical" evidence="2">
    <location>
        <begin position="39"/>
        <end position="57"/>
    </location>
</feature>
<comment type="caution">
    <text evidence="3">The sequence shown here is derived from an EMBL/GenBank/DDBJ whole genome shotgun (WGS) entry which is preliminary data.</text>
</comment>
<dbReference type="Pfam" id="PF14256">
    <property type="entry name" value="YwiC"/>
    <property type="match status" value="1"/>
</dbReference>
<feature type="transmembrane region" description="Helical" evidence="2">
    <location>
        <begin position="63"/>
        <end position="83"/>
    </location>
</feature>
<feature type="transmembrane region" description="Helical" evidence="2">
    <location>
        <begin position="247"/>
        <end position="265"/>
    </location>
</feature>
<feature type="region of interest" description="Disordered" evidence="1">
    <location>
        <begin position="1"/>
        <end position="32"/>
    </location>
</feature>
<evidence type="ECO:0000256" key="2">
    <source>
        <dbReference type="SAM" id="Phobius"/>
    </source>
</evidence>
<dbReference type="EMBL" id="BAAAPN010000105">
    <property type="protein sequence ID" value="GAA1776629.1"/>
    <property type="molecule type" value="Genomic_DNA"/>
</dbReference>
<evidence type="ECO:0000313" key="4">
    <source>
        <dbReference type="Proteomes" id="UP001501475"/>
    </source>
</evidence>
<protein>
    <submittedName>
        <fullName evidence="3">YwiC-like family protein</fullName>
    </submittedName>
</protein>
<feature type="transmembrane region" description="Helical" evidence="2">
    <location>
        <begin position="95"/>
        <end position="113"/>
    </location>
</feature>